<proteinExistence type="predicted"/>
<keyword evidence="2" id="KW-0863">Zinc-finger</keyword>
<reference evidence="5" key="1">
    <citation type="journal article" date="2019" name="Sci. Rep.">
        <title>Draft genome of Tanacetum cinerariifolium, the natural source of mosquito coil.</title>
        <authorList>
            <person name="Yamashiro T."/>
            <person name="Shiraishi A."/>
            <person name="Satake H."/>
            <person name="Nakayama K."/>
        </authorList>
    </citation>
    <scope>NUCLEOTIDE SEQUENCE</scope>
</reference>
<feature type="domain" description="GRF-type" evidence="4">
    <location>
        <begin position="9"/>
        <end position="53"/>
    </location>
</feature>
<dbReference type="AlphaFoldDB" id="A0A6L2N3W8"/>
<keyword evidence="1" id="KW-0479">Metal-binding</keyword>
<evidence type="ECO:0000259" key="4">
    <source>
        <dbReference type="Pfam" id="PF06839"/>
    </source>
</evidence>
<comment type="caution">
    <text evidence="5">The sequence shown here is derived from an EMBL/GenBank/DDBJ whole genome shotgun (WGS) entry which is preliminary data.</text>
</comment>
<evidence type="ECO:0000313" key="5">
    <source>
        <dbReference type="EMBL" id="GEU80137.1"/>
    </source>
</evidence>
<protein>
    <recommendedName>
        <fullName evidence="4">GRF-type domain-containing protein</fullName>
    </recommendedName>
</protein>
<dbReference type="Pfam" id="PF06839">
    <property type="entry name" value="Zn_ribbon_GRF"/>
    <property type="match status" value="1"/>
</dbReference>
<evidence type="ECO:0000256" key="1">
    <source>
        <dbReference type="ARBA" id="ARBA00022723"/>
    </source>
</evidence>
<dbReference type="GO" id="GO:0008270">
    <property type="term" value="F:zinc ion binding"/>
    <property type="evidence" value="ECO:0007669"/>
    <property type="project" value="UniProtKB-KW"/>
</dbReference>
<name>A0A6L2N3W8_TANCI</name>
<sequence>MSSFLAEETCRCDLPLRVLTSWTPTNPSRRFVVCANRSKPGKKKCGYWEWYDHEIDHDWYMMHLYEMYNILNPSHRNLLHNEINRQARIEELEGKLFVNGAQLRRCEASLTFGSQLFLPLSYV</sequence>
<organism evidence="5">
    <name type="scientific">Tanacetum cinerariifolium</name>
    <name type="common">Dalmatian daisy</name>
    <name type="synonym">Chrysanthemum cinerariifolium</name>
    <dbReference type="NCBI Taxonomy" id="118510"/>
    <lineage>
        <taxon>Eukaryota</taxon>
        <taxon>Viridiplantae</taxon>
        <taxon>Streptophyta</taxon>
        <taxon>Embryophyta</taxon>
        <taxon>Tracheophyta</taxon>
        <taxon>Spermatophyta</taxon>
        <taxon>Magnoliopsida</taxon>
        <taxon>eudicotyledons</taxon>
        <taxon>Gunneridae</taxon>
        <taxon>Pentapetalae</taxon>
        <taxon>asterids</taxon>
        <taxon>campanulids</taxon>
        <taxon>Asterales</taxon>
        <taxon>Asteraceae</taxon>
        <taxon>Asteroideae</taxon>
        <taxon>Anthemideae</taxon>
        <taxon>Anthemidinae</taxon>
        <taxon>Tanacetum</taxon>
    </lineage>
</organism>
<gene>
    <name evidence="5" type="ORF">Tci_052115</name>
</gene>
<evidence type="ECO:0000256" key="2">
    <source>
        <dbReference type="ARBA" id="ARBA00022771"/>
    </source>
</evidence>
<accession>A0A6L2N3W8</accession>
<dbReference type="InterPro" id="IPR010666">
    <property type="entry name" value="Znf_GRF"/>
</dbReference>
<dbReference type="PANTHER" id="PTHR33248">
    <property type="entry name" value="ZINC ION-BINDING PROTEIN"/>
    <property type="match status" value="1"/>
</dbReference>
<evidence type="ECO:0000256" key="3">
    <source>
        <dbReference type="ARBA" id="ARBA00022833"/>
    </source>
</evidence>
<keyword evidence="3" id="KW-0862">Zinc</keyword>
<dbReference type="EMBL" id="BKCJ010008017">
    <property type="protein sequence ID" value="GEU80137.1"/>
    <property type="molecule type" value="Genomic_DNA"/>
</dbReference>